<keyword evidence="3" id="KW-1185">Reference proteome</keyword>
<dbReference type="AlphaFoldDB" id="A0A7G1KWM4"/>
<protein>
    <recommendedName>
        <fullName evidence="1">DUF7172 domain-containing protein</fullName>
    </recommendedName>
</protein>
<evidence type="ECO:0000313" key="2">
    <source>
        <dbReference type="EMBL" id="BCK58419.1"/>
    </source>
</evidence>
<sequence length="205" mass="22507">MPPQVCAGRNLRINAGQLGLEKWSAPRMVAQTTAASTGDGAITGSGLTTQPGRLMIDAQVSWTSDSPLPALMRLQVIRAYRTLITSNPNAVQIWDSWNYGIDEAARVPDNYSVVNSLTTLGLDGGTNNVSLPYYGRVHQDYPAGSSEEWYELPAGSTLNVWYRAYCWTPPPWSNNAAANNPLHEAWARSVKLRLWAFPTSDPEVQ</sequence>
<evidence type="ECO:0000313" key="3">
    <source>
        <dbReference type="Proteomes" id="UP000516173"/>
    </source>
</evidence>
<dbReference type="RefSeq" id="WP_187685172.1">
    <property type="nucleotide sequence ID" value="NZ_AP023396.1"/>
</dbReference>
<accession>A0A7G1KWM4</accession>
<name>A0A7G1KWM4_9NOCA</name>
<organism evidence="2 3">
    <name type="scientific">Nocardia wallacei</name>
    <dbReference type="NCBI Taxonomy" id="480035"/>
    <lineage>
        <taxon>Bacteria</taxon>
        <taxon>Bacillati</taxon>
        <taxon>Actinomycetota</taxon>
        <taxon>Actinomycetes</taxon>
        <taxon>Mycobacteriales</taxon>
        <taxon>Nocardiaceae</taxon>
        <taxon>Nocardia</taxon>
    </lineage>
</organism>
<dbReference type="InterPro" id="IPR055596">
    <property type="entry name" value="DUF7172"/>
</dbReference>
<reference evidence="2 3" key="1">
    <citation type="submission" date="2020-08" db="EMBL/GenBank/DDBJ databases">
        <title>Genome Sequencing of Nocardia wallacei strain FMUON74 and assembly.</title>
        <authorList>
            <person name="Toyokawa M."/>
            <person name="Uesaka K."/>
        </authorList>
    </citation>
    <scope>NUCLEOTIDE SEQUENCE [LARGE SCALE GENOMIC DNA]</scope>
    <source>
        <strain evidence="2 3">FMUON74</strain>
    </source>
</reference>
<dbReference type="Proteomes" id="UP000516173">
    <property type="component" value="Chromosome"/>
</dbReference>
<dbReference type="Pfam" id="PF23787">
    <property type="entry name" value="DUF7172"/>
    <property type="match status" value="1"/>
</dbReference>
<gene>
    <name evidence="2" type="ORF">NWFMUON74_61910</name>
</gene>
<proteinExistence type="predicted"/>
<dbReference type="KEGG" id="nwl:NWFMUON74_61910"/>
<dbReference type="GeneID" id="80350599"/>
<feature type="domain" description="DUF7172" evidence="1">
    <location>
        <begin position="1"/>
        <end position="201"/>
    </location>
</feature>
<dbReference type="EMBL" id="AP023396">
    <property type="protein sequence ID" value="BCK58419.1"/>
    <property type="molecule type" value="Genomic_DNA"/>
</dbReference>
<evidence type="ECO:0000259" key="1">
    <source>
        <dbReference type="Pfam" id="PF23787"/>
    </source>
</evidence>